<comment type="function">
    <text evidence="8">Catalyzes the reduction of 1-pyrroline-5-carboxylate (PCA) to L-proline.</text>
</comment>
<dbReference type="KEGG" id="knv:Pan216_52830"/>
<evidence type="ECO:0000259" key="12">
    <source>
        <dbReference type="Pfam" id="PF03807"/>
    </source>
</evidence>
<evidence type="ECO:0000313" key="14">
    <source>
        <dbReference type="EMBL" id="QDU64393.1"/>
    </source>
</evidence>
<dbReference type="FunFam" id="3.40.50.720:FF:000190">
    <property type="entry name" value="Pyrroline-5-carboxylate reductase"/>
    <property type="match status" value="1"/>
</dbReference>
<feature type="binding site" evidence="10">
    <location>
        <begin position="70"/>
        <end position="73"/>
    </location>
    <ligand>
        <name>NADP(+)</name>
        <dbReference type="ChEBI" id="CHEBI:58349"/>
    </ligand>
</feature>
<evidence type="ECO:0000256" key="8">
    <source>
        <dbReference type="HAMAP-Rule" id="MF_01925"/>
    </source>
</evidence>
<dbReference type="Pfam" id="PF03807">
    <property type="entry name" value="F420_oxidored"/>
    <property type="match status" value="1"/>
</dbReference>
<accession>A0A518BBW9</accession>
<protein>
    <recommendedName>
        <fullName evidence="8 9">Pyrroline-5-carboxylate reductase</fullName>
        <shortName evidence="8">P5C reductase</shortName>
        <shortName evidence="8">P5CR</shortName>
        <ecNumber evidence="8 9">1.5.1.2</ecNumber>
    </recommendedName>
    <alternativeName>
        <fullName evidence="8">PCA reductase</fullName>
    </alternativeName>
</protein>
<feature type="domain" description="Pyrroline-5-carboxylate reductase dimerisation" evidence="13">
    <location>
        <begin position="162"/>
        <end position="266"/>
    </location>
</feature>
<dbReference type="SUPFAM" id="SSF51735">
    <property type="entry name" value="NAD(P)-binding Rossmann-fold domains"/>
    <property type="match status" value="1"/>
</dbReference>
<proteinExistence type="inferred from homology"/>
<dbReference type="Proteomes" id="UP000317093">
    <property type="component" value="Chromosome"/>
</dbReference>
<dbReference type="InterPro" id="IPR028939">
    <property type="entry name" value="P5C_Rdtase_cat_N"/>
</dbReference>
<comment type="pathway">
    <text evidence="8 11">Amino-acid biosynthesis; L-proline biosynthesis; L-proline from L-glutamate 5-semialdehyde: step 1/1.</text>
</comment>
<evidence type="ECO:0000256" key="4">
    <source>
        <dbReference type="ARBA" id="ARBA00022605"/>
    </source>
</evidence>
<evidence type="ECO:0000256" key="9">
    <source>
        <dbReference type="NCBIfam" id="TIGR00112"/>
    </source>
</evidence>
<dbReference type="GO" id="GO:0055129">
    <property type="term" value="P:L-proline biosynthetic process"/>
    <property type="evidence" value="ECO:0007669"/>
    <property type="project" value="UniProtKB-UniRule"/>
</dbReference>
<dbReference type="HAMAP" id="MF_01925">
    <property type="entry name" value="P5C_reductase"/>
    <property type="match status" value="1"/>
</dbReference>
<dbReference type="SUPFAM" id="SSF48179">
    <property type="entry name" value="6-phosphogluconate dehydrogenase C-terminal domain-like"/>
    <property type="match status" value="1"/>
</dbReference>
<evidence type="ECO:0000256" key="7">
    <source>
        <dbReference type="ARBA" id="ARBA00023002"/>
    </source>
</evidence>
<keyword evidence="7 8" id="KW-0560">Oxidoreductase</keyword>
<reference evidence="14 15" key="1">
    <citation type="submission" date="2019-02" db="EMBL/GenBank/DDBJ databases">
        <title>Deep-cultivation of Planctomycetes and their phenomic and genomic characterization uncovers novel biology.</title>
        <authorList>
            <person name="Wiegand S."/>
            <person name="Jogler M."/>
            <person name="Boedeker C."/>
            <person name="Pinto D."/>
            <person name="Vollmers J."/>
            <person name="Rivas-Marin E."/>
            <person name="Kohn T."/>
            <person name="Peeters S.H."/>
            <person name="Heuer A."/>
            <person name="Rast P."/>
            <person name="Oberbeckmann S."/>
            <person name="Bunk B."/>
            <person name="Jeske O."/>
            <person name="Meyerdierks A."/>
            <person name="Storesund J.E."/>
            <person name="Kallscheuer N."/>
            <person name="Luecker S."/>
            <person name="Lage O.M."/>
            <person name="Pohl T."/>
            <person name="Merkel B.J."/>
            <person name="Hornburger P."/>
            <person name="Mueller R.-W."/>
            <person name="Bruemmer F."/>
            <person name="Labrenz M."/>
            <person name="Spormann A.M."/>
            <person name="Op den Camp H."/>
            <person name="Overmann J."/>
            <person name="Amann R."/>
            <person name="Jetten M.S.M."/>
            <person name="Mascher T."/>
            <person name="Medema M.H."/>
            <person name="Devos D.P."/>
            <person name="Kaster A.-K."/>
            <person name="Ovreas L."/>
            <person name="Rohde M."/>
            <person name="Galperin M.Y."/>
            <person name="Jogler C."/>
        </authorList>
    </citation>
    <scope>NUCLEOTIDE SEQUENCE [LARGE SCALE GENOMIC DNA]</scope>
    <source>
        <strain evidence="14 15">Pan216</strain>
    </source>
</reference>
<dbReference type="InterPro" id="IPR053790">
    <property type="entry name" value="P5CR-like_CS"/>
</dbReference>
<dbReference type="InterPro" id="IPR008927">
    <property type="entry name" value="6-PGluconate_DH-like_C_sf"/>
</dbReference>
<evidence type="ECO:0000256" key="11">
    <source>
        <dbReference type="RuleBase" id="RU003903"/>
    </source>
</evidence>
<sequence>MKHVVGFLGAGQMAQALARGFLAKDLVGVDQLLAGDPSPASRSAFTDATGARAIDDNLEVVREAEILVLAVKPQYLASAVESVRSVITENHLVLSIAAGVPLARLEELLGNDRRIVRIMPNTACLVGASASGYCLNATASDEDAATVGQLLESVGVAFRLPESLLDAVTGLSGSGPAYVYLLIEALADGGVRMGLPRDVALSLAAQTVRGAATMVQETGTHPGQLKDAVASPGGTTIEGLATLEAHGFRSALIEAVTAATERSRELANR</sequence>
<keyword evidence="6 8" id="KW-0521">NADP</keyword>
<gene>
    <name evidence="8 14" type="primary">proC</name>
    <name evidence="14" type="ORF">Pan216_52830</name>
</gene>
<comment type="similarity">
    <text evidence="2 8 11">Belongs to the pyrroline-5-carboxylate reductase family.</text>
</comment>
<dbReference type="Gene3D" id="3.40.50.720">
    <property type="entry name" value="NAD(P)-binding Rossmann-like Domain"/>
    <property type="match status" value="1"/>
</dbReference>
<dbReference type="RefSeq" id="WP_419192978.1">
    <property type="nucleotide sequence ID" value="NZ_CP036279.1"/>
</dbReference>
<dbReference type="Gene3D" id="1.10.3730.10">
    <property type="entry name" value="ProC C-terminal domain-like"/>
    <property type="match status" value="1"/>
</dbReference>
<dbReference type="GO" id="GO:0004735">
    <property type="term" value="F:pyrroline-5-carboxylate reductase activity"/>
    <property type="evidence" value="ECO:0007669"/>
    <property type="project" value="UniProtKB-UniRule"/>
</dbReference>
<evidence type="ECO:0000256" key="6">
    <source>
        <dbReference type="ARBA" id="ARBA00022857"/>
    </source>
</evidence>
<dbReference type="UniPathway" id="UPA00098">
    <property type="reaction ID" value="UER00361"/>
</dbReference>
<dbReference type="GO" id="GO:0005737">
    <property type="term" value="C:cytoplasm"/>
    <property type="evidence" value="ECO:0007669"/>
    <property type="project" value="UniProtKB-SubCell"/>
</dbReference>
<keyword evidence="15" id="KW-1185">Reference proteome</keyword>
<dbReference type="AlphaFoldDB" id="A0A518BBW9"/>
<evidence type="ECO:0000256" key="3">
    <source>
        <dbReference type="ARBA" id="ARBA00022490"/>
    </source>
</evidence>
<name>A0A518BBW9_9BACT</name>
<dbReference type="Pfam" id="PF14748">
    <property type="entry name" value="P5CR_dimer"/>
    <property type="match status" value="1"/>
</dbReference>
<feature type="domain" description="Pyrroline-5-carboxylate reductase catalytic N-terminal" evidence="12">
    <location>
        <begin position="5"/>
        <end position="99"/>
    </location>
</feature>
<dbReference type="EMBL" id="CP036279">
    <property type="protein sequence ID" value="QDU64393.1"/>
    <property type="molecule type" value="Genomic_DNA"/>
</dbReference>
<dbReference type="PROSITE" id="PS00521">
    <property type="entry name" value="P5CR"/>
    <property type="match status" value="1"/>
</dbReference>
<dbReference type="PIRSF" id="PIRSF000193">
    <property type="entry name" value="Pyrrol-5-carb_rd"/>
    <property type="match status" value="1"/>
</dbReference>
<evidence type="ECO:0000313" key="15">
    <source>
        <dbReference type="Proteomes" id="UP000317093"/>
    </source>
</evidence>
<dbReference type="FunFam" id="1.10.3730.10:FF:000001">
    <property type="entry name" value="Pyrroline-5-carboxylate reductase"/>
    <property type="match status" value="1"/>
</dbReference>
<comment type="catalytic activity">
    <reaction evidence="8">
        <text>L-proline + NAD(+) = (S)-1-pyrroline-5-carboxylate + NADH + 2 H(+)</text>
        <dbReference type="Rhea" id="RHEA:14105"/>
        <dbReference type="ChEBI" id="CHEBI:15378"/>
        <dbReference type="ChEBI" id="CHEBI:17388"/>
        <dbReference type="ChEBI" id="CHEBI:57540"/>
        <dbReference type="ChEBI" id="CHEBI:57945"/>
        <dbReference type="ChEBI" id="CHEBI:60039"/>
        <dbReference type="EC" id="1.5.1.2"/>
    </reaction>
</comment>
<dbReference type="InterPro" id="IPR000304">
    <property type="entry name" value="Pyrroline-COOH_reductase"/>
</dbReference>
<evidence type="ECO:0000259" key="13">
    <source>
        <dbReference type="Pfam" id="PF14748"/>
    </source>
</evidence>
<evidence type="ECO:0000256" key="1">
    <source>
        <dbReference type="ARBA" id="ARBA00004496"/>
    </source>
</evidence>
<evidence type="ECO:0000256" key="10">
    <source>
        <dbReference type="PIRSR" id="PIRSR000193-1"/>
    </source>
</evidence>
<dbReference type="InterPro" id="IPR029036">
    <property type="entry name" value="P5CR_dimer"/>
</dbReference>
<feature type="binding site" evidence="10">
    <location>
        <position position="57"/>
    </location>
    <ligand>
        <name>NADPH</name>
        <dbReference type="ChEBI" id="CHEBI:57783"/>
    </ligand>
</feature>
<comment type="subcellular location">
    <subcellularLocation>
        <location evidence="1 8">Cytoplasm</location>
    </subcellularLocation>
</comment>
<keyword evidence="4 8" id="KW-0028">Amino-acid biosynthesis</keyword>
<dbReference type="InterPro" id="IPR036291">
    <property type="entry name" value="NAD(P)-bd_dom_sf"/>
</dbReference>
<comment type="catalytic activity">
    <reaction evidence="8 11">
        <text>L-proline + NADP(+) = (S)-1-pyrroline-5-carboxylate + NADPH + 2 H(+)</text>
        <dbReference type="Rhea" id="RHEA:14109"/>
        <dbReference type="ChEBI" id="CHEBI:15378"/>
        <dbReference type="ChEBI" id="CHEBI:17388"/>
        <dbReference type="ChEBI" id="CHEBI:57783"/>
        <dbReference type="ChEBI" id="CHEBI:58349"/>
        <dbReference type="ChEBI" id="CHEBI:60039"/>
        <dbReference type="EC" id="1.5.1.2"/>
    </reaction>
</comment>
<feature type="binding site" evidence="10">
    <location>
        <begin position="8"/>
        <end position="13"/>
    </location>
    <ligand>
        <name>NADP(+)</name>
        <dbReference type="ChEBI" id="CHEBI:58349"/>
    </ligand>
</feature>
<dbReference type="EC" id="1.5.1.2" evidence="8 9"/>
<keyword evidence="5 8" id="KW-0641">Proline biosynthesis</keyword>
<organism evidence="14 15">
    <name type="scientific">Kolteria novifilia</name>
    <dbReference type="NCBI Taxonomy" id="2527975"/>
    <lineage>
        <taxon>Bacteria</taxon>
        <taxon>Pseudomonadati</taxon>
        <taxon>Planctomycetota</taxon>
        <taxon>Planctomycetia</taxon>
        <taxon>Kolteriales</taxon>
        <taxon>Kolteriaceae</taxon>
        <taxon>Kolteria</taxon>
    </lineage>
</organism>
<keyword evidence="3 8" id="KW-0963">Cytoplasm</keyword>
<evidence type="ECO:0000256" key="5">
    <source>
        <dbReference type="ARBA" id="ARBA00022650"/>
    </source>
</evidence>
<dbReference type="PANTHER" id="PTHR11645:SF0">
    <property type="entry name" value="PYRROLINE-5-CARBOXYLATE REDUCTASE 3"/>
    <property type="match status" value="1"/>
</dbReference>
<dbReference type="PANTHER" id="PTHR11645">
    <property type="entry name" value="PYRROLINE-5-CARBOXYLATE REDUCTASE"/>
    <property type="match status" value="1"/>
</dbReference>
<dbReference type="NCBIfam" id="TIGR00112">
    <property type="entry name" value="proC"/>
    <property type="match status" value="1"/>
</dbReference>
<evidence type="ECO:0000256" key="2">
    <source>
        <dbReference type="ARBA" id="ARBA00005525"/>
    </source>
</evidence>